<dbReference type="EMBL" id="CP126211">
    <property type="protein sequence ID" value="WIA12656.1"/>
    <property type="molecule type" value="Genomic_DNA"/>
</dbReference>
<proteinExistence type="predicted"/>
<organism evidence="2 3">
    <name type="scientific">Tetradesmus obliquus</name>
    <name type="common">Green alga</name>
    <name type="synonym">Acutodesmus obliquus</name>
    <dbReference type="NCBI Taxonomy" id="3088"/>
    <lineage>
        <taxon>Eukaryota</taxon>
        <taxon>Viridiplantae</taxon>
        <taxon>Chlorophyta</taxon>
        <taxon>core chlorophytes</taxon>
        <taxon>Chlorophyceae</taxon>
        <taxon>CS clade</taxon>
        <taxon>Sphaeropleales</taxon>
        <taxon>Scenedesmaceae</taxon>
        <taxon>Tetradesmus</taxon>
    </lineage>
</organism>
<dbReference type="Proteomes" id="UP001244341">
    <property type="component" value="Chromosome 4b"/>
</dbReference>
<evidence type="ECO:0000313" key="2">
    <source>
        <dbReference type="EMBL" id="WIA12656.1"/>
    </source>
</evidence>
<feature type="region of interest" description="Disordered" evidence="1">
    <location>
        <begin position="50"/>
        <end position="72"/>
    </location>
</feature>
<gene>
    <name evidence="2" type="ORF">OEZ85_006306</name>
</gene>
<sequence>MDLLELEHYAQLLQTGHRAKDQLKRMQQQQGSSWGSWREHAAQVLGDSQVLGGSLAPDGSAELPPSAAQLVRRRSTLRQALAGQQHTPATKED</sequence>
<name>A0ABY8TU59_TETOB</name>
<accession>A0ABY8TU59</accession>
<protein>
    <submittedName>
        <fullName evidence="2">Uncharacterized protein</fullName>
    </submittedName>
</protein>
<reference evidence="2 3" key="1">
    <citation type="submission" date="2023-05" db="EMBL/GenBank/DDBJ databases">
        <title>A 100% complete, gapless, phased diploid assembly of the Scenedesmus obliquus UTEX 3031 genome.</title>
        <authorList>
            <person name="Biondi T.C."/>
            <person name="Hanschen E.R."/>
            <person name="Kwon T."/>
            <person name="Eng W."/>
            <person name="Kruse C.P.S."/>
            <person name="Koehler S.I."/>
            <person name="Kunde Y."/>
            <person name="Gleasner C.D."/>
            <person name="You Mak K.T."/>
            <person name="Polle J."/>
            <person name="Hovde B.T."/>
            <person name="Starkenburg S.R."/>
        </authorList>
    </citation>
    <scope>NUCLEOTIDE SEQUENCE [LARGE SCALE GENOMIC DNA]</scope>
    <source>
        <strain evidence="2 3">DOE0152z</strain>
    </source>
</reference>
<evidence type="ECO:0000313" key="3">
    <source>
        <dbReference type="Proteomes" id="UP001244341"/>
    </source>
</evidence>
<keyword evidence="3" id="KW-1185">Reference proteome</keyword>
<evidence type="ECO:0000256" key="1">
    <source>
        <dbReference type="SAM" id="MobiDB-lite"/>
    </source>
</evidence>